<dbReference type="GO" id="GO:0046933">
    <property type="term" value="F:proton-transporting ATP synthase activity, rotational mechanism"/>
    <property type="evidence" value="ECO:0007669"/>
    <property type="project" value="UniProtKB-UniRule"/>
</dbReference>
<keyword evidence="3 7" id="KW-0375">Hydrogen ion transport</keyword>
<comment type="similarity">
    <text evidence="7">Belongs to the ATPase delta chain family.</text>
</comment>
<gene>
    <name evidence="7" type="primary">atpH</name>
    <name evidence="8" type="ORF">UU58_C0007G0019</name>
</gene>
<accession>A0A0G0VU32</accession>
<reference evidence="8 9" key="1">
    <citation type="journal article" date="2015" name="Nature">
        <title>rRNA introns, odd ribosomes, and small enigmatic genomes across a large radiation of phyla.</title>
        <authorList>
            <person name="Brown C.T."/>
            <person name="Hug L.A."/>
            <person name="Thomas B.C."/>
            <person name="Sharon I."/>
            <person name="Castelle C.J."/>
            <person name="Singh A."/>
            <person name="Wilkins M.J."/>
            <person name="Williams K.H."/>
            <person name="Banfield J.F."/>
        </authorList>
    </citation>
    <scope>NUCLEOTIDE SEQUENCE [LARGE SCALE GENOMIC DNA]</scope>
</reference>
<evidence type="ECO:0000256" key="6">
    <source>
        <dbReference type="ARBA" id="ARBA00023310"/>
    </source>
</evidence>
<dbReference type="InterPro" id="IPR000711">
    <property type="entry name" value="ATPase_OSCP/dsu"/>
</dbReference>
<sequence>MTAITNNQIAQAISLFLREEKPETVKSIINFLVRKRLISQSKDILEKLEKIINFNKRVVKVKVSSSKKINEELKKDLEHFLKKRYEAREIVFNEHLDEKLLGGFKIEINDEVIDLTIKNKIRKLQEHLIKGV</sequence>
<dbReference type="Pfam" id="PF00213">
    <property type="entry name" value="OSCP"/>
    <property type="match status" value="1"/>
</dbReference>
<evidence type="ECO:0000256" key="7">
    <source>
        <dbReference type="HAMAP-Rule" id="MF_01416"/>
    </source>
</evidence>
<comment type="function">
    <text evidence="7">This protein is part of the stalk that links CF(0) to CF(1). It either transmits conformational changes from CF(0) to CF(1) or is implicated in proton conduction.</text>
</comment>
<name>A0A0G0VU32_9BACT</name>
<evidence type="ECO:0000256" key="3">
    <source>
        <dbReference type="ARBA" id="ARBA00022781"/>
    </source>
</evidence>
<dbReference type="InterPro" id="IPR020781">
    <property type="entry name" value="ATPase_OSCP/d_CS"/>
</dbReference>
<evidence type="ECO:0000256" key="2">
    <source>
        <dbReference type="ARBA" id="ARBA00022448"/>
    </source>
</evidence>
<keyword evidence="6 7" id="KW-0066">ATP synthesis</keyword>
<dbReference type="GO" id="GO:0005886">
    <property type="term" value="C:plasma membrane"/>
    <property type="evidence" value="ECO:0007669"/>
    <property type="project" value="UniProtKB-SubCell"/>
</dbReference>
<dbReference type="NCBIfam" id="TIGR01145">
    <property type="entry name" value="ATP_synt_delta"/>
    <property type="match status" value="1"/>
</dbReference>
<protein>
    <recommendedName>
        <fullName evidence="7">ATP synthase subunit delta</fullName>
    </recommendedName>
    <alternativeName>
        <fullName evidence="7">ATP synthase F(1) sector subunit delta</fullName>
    </alternativeName>
    <alternativeName>
        <fullName evidence="7">F-type ATPase subunit delta</fullName>
        <shortName evidence="7">F-ATPase subunit delta</shortName>
    </alternativeName>
</protein>
<dbReference type="PRINTS" id="PR00125">
    <property type="entry name" value="ATPASEDELTA"/>
</dbReference>
<dbReference type="EMBL" id="LCBE01000007">
    <property type="protein sequence ID" value="KKS04374.1"/>
    <property type="molecule type" value="Genomic_DNA"/>
</dbReference>
<dbReference type="AlphaFoldDB" id="A0A0G0VU32"/>
<keyword evidence="7" id="KW-1003">Cell membrane</keyword>
<evidence type="ECO:0000256" key="5">
    <source>
        <dbReference type="ARBA" id="ARBA00023136"/>
    </source>
</evidence>
<evidence type="ECO:0000313" key="8">
    <source>
        <dbReference type="EMBL" id="KKS04374.1"/>
    </source>
</evidence>
<dbReference type="GO" id="GO:0045259">
    <property type="term" value="C:proton-transporting ATP synthase complex"/>
    <property type="evidence" value="ECO:0007669"/>
    <property type="project" value="UniProtKB-KW"/>
</dbReference>
<keyword evidence="7" id="KW-0139">CF(1)</keyword>
<evidence type="ECO:0000256" key="1">
    <source>
        <dbReference type="ARBA" id="ARBA00004370"/>
    </source>
</evidence>
<dbReference type="PANTHER" id="PTHR11910">
    <property type="entry name" value="ATP SYNTHASE DELTA CHAIN"/>
    <property type="match status" value="1"/>
</dbReference>
<comment type="function">
    <text evidence="7">F(1)F(0) ATP synthase produces ATP from ADP in the presence of a proton or sodium gradient. F-type ATPases consist of two structural domains, F(1) containing the extramembraneous catalytic core and F(0) containing the membrane proton channel, linked together by a central stalk and a peripheral stalk. During catalysis, ATP synthesis in the catalytic domain of F(1) is coupled via a rotary mechanism of the central stalk subunits to proton translocation.</text>
</comment>
<dbReference type="PROSITE" id="PS00389">
    <property type="entry name" value="ATPASE_DELTA"/>
    <property type="match status" value="1"/>
</dbReference>
<evidence type="ECO:0000256" key="4">
    <source>
        <dbReference type="ARBA" id="ARBA00023065"/>
    </source>
</evidence>
<organism evidence="8 9">
    <name type="scientific">Candidatus Nomurabacteria bacterium GW2011_GWA2_41_25</name>
    <dbReference type="NCBI Taxonomy" id="1618736"/>
    <lineage>
        <taxon>Bacteria</taxon>
        <taxon>Candidatus Nomuraibacteriota</taxon>
    </lineage>
</organism>
<proteinExistence type="inferred from homology"/>
<evidence type="ECO:0000313" key="9">
    <source>
        <dbReference type="Proteomes" id="UP000034236"/>
    </source>
</evidence>
<comment type="subcellular location">
    <subcellularLocation>
        <location evidence="7">Cell membrane</location>
        <topology evidence="7">Peripheral membrane protein</topology>
    </subcellularLocation>
    <subcellularLocation>
        <location evidence="1">Membrane</location>
    </subcellularLocation>
</comment>
<keyword evidence="2 7" id="KW-0813">Transport</keyword>
<keyword evidence="4 7" id="KW-0406">Ion transport</keyword>
<dbReference type="HAMAP" id="MF_01416">
    <property type="entry name" value="ATP_synth_delta_bact"/>
    <property type="match status" value="1"/>
</dbReference>
<comment type="caution">
    <text evidence="8">The sequence shown here is derived from an EMBL/GenBank/DDBJ whole genome shotgun (WGS) entry which is preliminary data.</text>
</comment>
<keyword evidence="5 7" id="KW-0472">Membrane</keyword>
<dbReference type="Proteomes" id="UP000034236">
    <property type="component" value="Unassembled WGS sequence"/>
</dbReference>